<dbReference type="PANTHER" id="PTHR37481">
    <property type="entry name" value="LIPOPOLYSACCHARIDE EXPORT SYSTEM PROTEIN LPTC"/>
    <property type="match status" value="1"/>
</dbReference>
<dbReference type="GO" id="GO:0017089">
    <property type="term" value="F:glycolipid transfer activity"/>
    <property type="evidence" value="ECO:0007669"/>
    <property type="project" value="TreeGrafter"/>
</dbReference>
<keyword evidence="4" id="KW-1133">Transmembrane helix</keyword>
<keyword evidence="9" id="KW-1185">Reference proteome</keyword>
<dbReference type="GO" id="GO:0005886">
    <property type="term" value="C:plasma membrane"/>
    <property type="evidence" value="ECO:0007669"/>
    <property type="project" value="InterPro"/>
</dbReference>
<dbReference type="InterPro" id="IPR026265">
    <property type="entry name" value="LptC"/>
</dbReference>
<keyword evidence="3" id="KW-0812">Transmembrane</keyword>
<keyword evidence="5" id="KW-0472">Membrane</keyword>
<dbReference type="InterPro" id="IPR010664">
    <property type="entry name" value="LipoPS_assembly_LptC-rel"/>
</dbReference>
<evidence type="ECO:0000256" key="1">
    <source>
        <dbReference type="ARBA" id="ARBA00022475"/>
    </source>
</evidence>
<dbReference type="GO" id="GO:0030288">
    <property type="term" value="C:outer membrane-bounded periplasmic space"/>
    <property type="evidence" value="ECO:0007669"/>
    <property type="project" value="TreeGrafter"/>
</dbReference>
<dbReference type="PANTHER" id="PTHR37481:SF1">
    <property type="entry name" value="LIPOPOLYSACCHARIDE EXPORT SYSTEM PROTEIN LPTC"/>
    <property type="match status" value="1"/>
</dbReference>
<dbReference type="Gene3D" id="2.60.450.10">
    <property type="entry name" value="Lipopolysaccharide (LPS) transport protein A like domain"/>
    <property type="match status" value="3"/>
</dbReference>
<evidence type="ECO:0000313" key="9">
    <source>
        <dbReference type="Proteomes" id="UP000326354"/>
    </source>
</evidence>
<dbReference type="InterPro" id="IPR052363">
    <property type="entry name" value="LPS_export_LptC"/>
</dbReference>
<dbReference type="Proteomes" id="UP000326354">
    <property type="component" value="Chromosome"/>
</dbReference>
<dbReference type="GO" id="GO:0015221">
    <property type="term" value="F:lipopolysaccharide transmembrane transporter activity"/>
    <property type="evidence" value="ECO:0007669"/>
    <property type="project" value="InterPro"/>
</dbReference>
<dbReference type="RefSeq" id="WP_151968841.1">
    <property type="nucleotide sequence ID" value="NZ_AP019860.1"/>
</dbReference>
<dbReference type="EMBL" id="AP019860">
    <property type="protein sequence ID" value="BBM84706.1"/>
    <property type="molecule type" value="Genomic_DNA"/>
</dbReference>
<feature type="region of interest" description="Disordered" evidence="6">
    <location>
        <begin position="469"/>
        <end position="492"/>
    </location>
</feature>
<organism evidence="8 9">
    <name type="scientific">Uabimicrobium amorphum</name>
    <dbReference type="NCBI Taxonomy" id="2596890"/>
    <lineage>
        <taxon>Bacteria</taxon>
        <taxon>Pseudomonadati</taxon>
        <taxon>Planctomycetota</taxon>
        <taxon>Candidatus Uabimicrobiia</taxon>
        <taxon>Candidatus Uabimicrobiales</taxon>
        <taxon>Candidatus Uabimicrobiaceae</taxon>
        <taxon>Candidatus Uabimicrobium</taxon>
    </lineage>
</organism>
<keyword evidence="1" id="KW-1003">Cell membrane</keyword>
<dbReference type="Pfam" id="PF06835">
    <property type="entry name" value="LptC"/>
    <property type="match status" value="1"/>
</dbReference>
<reference evidence="8 9" key="1">
    <citation type="submission" date="2019-08" db="EMBL/GenBank/DDBJ databases">
        <title>Complete genome sequence of Candidatus Uab amorphum.</title>
        <authorList>
            <person name="Shiratori T."/>
            <person name="Suzuki S."/>
            <person name="Kakizawa Y."/>
            <person name="Ishida K."/>
        </authorList>
    </citation>
    <scope>NUCLEOTIDE SEQUENCE [LARGE SCALE GENOMIC DNA]</scope>
    <source>
        <strain evidence="8 9">SRT547</strain>
    </source>
</reference>
<protein>
    <submittedName>
        <fullName evidence="8">Lipopolysaccharide export system protein LptC</fullName>
    </submittedName>
</protein>
<proteinExistence type="predicted"/>
<dbReference type="NCBIfam" id="TIGR04409">
    <property type="entry name" value="LptC_YrbK"/>
    <property type="match status" value="1"/>
</dbReference>
<feature type="compositionally biased region" description="Polar residues" evidence="6">
    <location>
        <begin position="469"/>
        <end position="481"/>
    </location>
</feature>
<accession>A0A5S9INJ4</accession>
<evidence type="ECO:0000256" key="4">
    <source>
        <dbReference type="ARBA" id="ARBA00022989"/>
    </source>
</evidence>
<gene>
    <name evidence="8" type="ORF">UABAM_03067</name>
</gene>
<name>A0A5S9INJ4_UABAM</name>
<evidence type="ECO:0000256" key="6">
    <source>
        <dbReference type="SAM" id="MobiDB-lite"/>
    </source>
</evidence>
<feature type="domain" description="Organic solvent tolerance-like N-terminal" evidence="7">
    <location>
        <begin position="719"/>
        <end position="818"/>
    </location>
</feature>
<feature type="compositionally biased region" description="Basic and acidic residues" evidence="6">
    <location>
        <begin position="482"/>
        <end position="492"/>
    </location>
</feature>
<sequence length="1115" mass="128152">MKKTLVIFSGLAVVSIIFLASFSGGIFVQPQISPIKEVKDTSETTMILEAKGKTKTETKKIRLDKENRLEEVRYVHYNEKRQKEWVITCEKMLPQTQNSFFIEKPHCVYFVAKKQSSGKLQLSKTYVVNADTAILKKRKKDFDLLILKKNVKVQGVSEGKIQSTATTNTLRINLTNRTLRTKAKVQLQKDHAFTIKATGMETFLKSDKVKFLQNVHLTVQKKQNDGTVTSTSQGALELQKMSQKLFIISQETQVALKSKKAKLQCNYLQIELQQNQDKKMYARKFIATGQVKFDDGKNSMRCENFQQRVLHDEERITLKKNAHIALEGKLTLLDKKEQESLQKIVDKRKAQRIEGSATQEIRWKKKYGAIVTIESVYFIGQAKIYEYLQNKSTTKIHGDYIKLDIATRLDAAKKKEKREPIYLEAKRNVMYHDKKLRAAGNYCKWKKTSPQTDTLYMTGRNNRIVFLNVSGTQSGQKSSNTDQEKKQDKKEDIQVTSRAYITVQRHSNGKHLCHSKKDVNILRYAAGTKKQIGSFKCQRLIVRLKNHKKNSDKKFVLKKAVALDDVLYRDDKIYASGQTLTWLKKDIYENIVLQKNPKVIAYQVDVKQGGALLGEKKSPQKSTNVKEDIELRAEKAIVIVKNTQDQSYLLNAKKNVDMYRYKHQTDTQVGKFKAHDLIAQIVENPKEKKRTLHSLRAKREVYIEDEGRTAMGDRLYVKTLKDNSKNIQLLGNVTLQQNKSKITGDKLFITGKNRLIHVADNVKLFAEGAQGNGDRLYYSTQKDTATLWGNPAQLQQIDATTTNPNTLFAQKIVFSQKDNMAHAYDNVKMLFSNNGKGNGLDLWGKSQKRNKKSSQKKPRNFQLTCDEAQAVFTNESDKQQRAQGDVLSKGKWKLNEFTALKNVVVTNRDDATQRGEGNKFIYFVQQKKAQLFGNKARMAHSGREIFSSQFDFYIDRKEVQGQGPIKIVLPRGKTEKKKQQLISGKTIHITSQGKITYLNEQEKIRLVDNIHATIDKRTLKCQRLEVILKKQVIQELIAYDNVILQSEKNTVYGTQLRWNETKKRVFIADYPYVRIKGEGTNIKAPMVFYDTETEYLYTKGHNIKATRLPQSDFKK</sequence>
<evidence type="ECO:0000259" key="7">
    <source>
        <dbReference type="Pfam" id="PF03968"/>
    </source>
</evidence>
<dbReference type="Pfam" id="PF03968">
    <property type="entry name" value="LptD_N"/>
    <property type="match status" value="1"/>
</dbReference>
<dbReference type="AlphaFoldDB" id="A0A5S9INJ4"/>
<feature type="compositionally biased region" description="Basic residues" evidence="6">
    <location>
        <begin position="846"/>
        <end position="859"/>
    </location>
</feature>
<keyword evidence="2" id="KW-0997">Cell inner membrane</keyword>
<dbReference type="KEGG" id="uam:UABAM_03067"/>
<dbReference type="InterPro" id="IPR005653">
    <property type="entry name" value="OstA-like_N"/>
</dbReference>
<evidence type="ECO:0000256" key="2">
    <source>
        <dbReference type="ARBA" id="ARBA00022519"/>
    </source>
</evidence>
<evidence type="ECO:0000256" key="5">
    <source>
        <dbReference type="ARBA" id="ARBA00023136"/>
    </source>
</evidence>
<feature type="region of interest" description="Disordered" evidence="6">
    <location>
        <begin position="841"/>
        <end position="860"/>
    </location>
</feature>
<evidence type="ECO:0000256" key="3">
    <source>
        <dbReference type="ARBA" id="ARBA00022692"/>
    </source>
</evidence>
<evidence type="ECO:0000313" key="8">
    <source>
        <dbReference type="EMBL" id="BBM84706.1"/>
    </source>
</evidence>